<evidence type="ECO:0000313" key="1">
    <source>
        <dbReference type="EMBL" id="GFH24210.1"/>
    </source>
</evidence>
<proteinExistence type="predicted"/>
<evidence type="ECO:0000313" key="2">
    <source>
        <dbReference type="Proteomes" id="UP000485058"/>
    </source>
</evidence>
<name>A0A699ZSR3_HAELA</name>
<gene>
    <name evidence="1" type="ORF">HaLaN_21958</name>
</gene>
<dbReference type="AlphaFoldDB" id="A0A699ZSR3"/>
<sequence>MACNYIVTKLHVQVDPSEGEAVPSRPVWPQLCLGWRTAGLHVRRLPGHLLLPVFVTQLCAVQRAVGPEPGQLQLQCTTLSCCPASRQLVSHCSLPITALAP</sequence>
<comment type="caution">
    <text evidence="1">The sequence shown here is derived from an EMBL/GenBank/DDBJ whole genome shotgun (WGS) entry which is preliminary data.</text>
</comment>
<keyword evidence="2" id="KW-1185">Reference proteome</keyword>
<reference evidence="1 2" key="1">
    <citation type="submission" date="2020-02" db="EMBL/GenBank/DDBJ databases">
        <title>Draft genome sequence of Haematococcus lacustris strain NIES-144.</title>
        <authorList>
            <person name="Morimoto D."/>
            <person name="Nakagawa S."/>
            <person name="Yoshida T."/>
            <person name="Sawayama S."/>
        </authorList>
    </citation>
    <scope>NUCLEOTIDE SEQUENCE [LARGE SCALE GENOMIC DNA]</scope>
    <source>
        <strain evidence="1 2">NIES-144</strain>
    </source>
</reference>
<accession>A0A699ZSR3</accession>
<organism evidence="1 2">
    <name type="scientific">Haematococcus lacustris</name>
    <name type="common">Green alga</name>
    <name type="synonym">Haematococcus pluvialis</name>
    <dbReference type="NCBI Taxonomy" id="44745"/>
    <lineage>
        <taxon>Eukaryota</taxon>
        <taxon>Viridiplantae</taxon>
        <taxon>Chlorophyta</taxon>
        <taxon>core chlorophytes</taxon>
        <taxon>Chlorophyceae</taxon>
        <taxon>CS clade</taxon>
        <taxon>Chlamydomonadales</taxon>
        <taxon>Haematococcaceae</taxon>
        <taxon>Haematococcus</taxon>
    </lineage>
</organism>
<protein>
    <submittedName>
        <fullName evidence="1">Uncharacterized protein</fullName>
    </submittedName>
</protein>
<dbReference type="Proteomes" id="UP000485058">
    <property type="component" value="Unassembled WGS sequence"/>
</dbReference>
<dbReference type="EMBL" id="BLLF01002473">
    <property type="protein sequence ID" value="GFH24210.1"/>
    <property type="molecule type" value="Genomic_DNA"/>
</dbReference>